<dbReference type="EMBL" id="JAVIZQ010000001">
    <property type="protein sequence ID" value="MDR6143972.1"/>
    <property type="molecule type" value="Genomic_DNA"/>
</dbReference>
<dbReference type="PANTHER" id="PTHR23416">
    <property type="entry name" value="SIALIC ACID SYNTHASE-RELATED"/>
    <property type="match status" value="1"/>
</dbReference>
<keyword evidence="2" id="KW-0677">Repeat</keyword>
<dbReference type="PANTHER" id="PTHR23416:SF78">
    <property type="entry name" value="LIPOPOLYSACCHARIDE BIOSYNTHESIS O-ACETYL TRANSFERASE WBBJ-RELATED"/>
    <property type="match status" value="1"/>
</dbReference>
<keyword evidence="1" id="KW-0808">Transferase</keyword>
<evidence type="ECO:0000313" key="4">
    <source>
        <dbReference type="Proteomes" id="UP001249291"/>
    </source>
</evidence>
<sequence length="231" mass="23631">MPEFSGLSASQARAAKWSAYRRAAGMIARGLVRRPFFGTAGGPLFLGRRVRITNPSFIRYAGRLVVEDGVELQGLSKNGIVFGSGVSIGAGTAIRPSSYYGGEVGEGLVVGDRSSFATGCFIGCSGSIVIGDDVMLGPGVRVFSENHVFADPGVTIKSQGVQRGAVRIGDDCWIGSGVTITSGVTIGRGVVIGSGSVVTRDIPDFSIAAGSPAKVIRTRQTTTGGDGGGNV</sequence>
<dbReference type="InterPro" id="IPR011004">
    <property type="entry name" value="Trimer_LpxA-like_sf"/>
</dbReference>
<evidence type="ECO:0000313" key="3">
    <source>
        <dbReference type="EMBL" id="MDR6143972.1"/>
    </source>
</evidence>
<dbReference type="InterPro" id="IPR018357">
    <property type="entry name" value="Hexapep_transf_CS"/>
</dbReference>
<dbReference type="Gene3D" id="2.160.10.10">
    <property type="entry name" value="Hexapeptide repeat proteins"/>
    <property type="match status" value="1"/>
</dbReference>
<dbReference type="RefSeq" id="WP_309693679.1">
    <property type="nucleotide sequence ID" value="NZ_JAVIZQ010000001.1"/>
</dbReference>
<protein>
    <submittedName>
        <fullName evidence="3">Acetyltransferase-like isoleucine patch superfamily enzyme</fullName>
    </submittedName>
</protein>
<dbReference type="InterPro" id="IPR051159">
    <property type="entry name" value="Hexapeptide_acetyltransf"/>
</dbReference>
<evidence type="ECO:0000256" key="2">
    <source>
        <dbReference type="ARBA" id="ARBA00022737"/>
    </source>
</evidence>
<name>A0ABU1HV83_9MICO</name>
<dbReference type="CDD" id="cd04647">
    <property type="entry name" value="LbH_MAT_like"/>
    <property type="match status" value="1"/>
</dbReference>
<keyword evidence="4" id="KW-1185">Reference proteome</keyword>
<dbReference type="Pfam" id="PF00132">
    <property type="entry name" value="Hexapep"/>
    <property type="match status" value="1"/>
</dbReference>
<evidence type="ECO:0000256" key="1">
    <source>
        <dbReference type="ARBA" id="ARBA00022679"/>
    </source>
</evidence>
<dbReference type="InterPro" id="IPR001451">
    <property type="entry name" value="Hexapep"/>
</dbReference>
<dbReference type="Proteomes" id="UP001249291">
    <property type="component" value="Unassembled WGS sequence"/>
</dbReference>
<accession>A0ABU1HV83</accession>
<comment type="caution">
    <text evidence="3">The sequence shown here is derived from an EMBL/GenBank/DDBJ whole genome shotgun (WGS) entry which is preliminary data.</text>
</comment>
<dbReference type="SUPFAM" id="SSF51161">
    <property type="entry name" value="Trimeric LpxA-like enzymes"/>
    <property type="match status" value="1"/>
</dbReference>
<dbReference type="PROSITE" id="PS00101">
    <property type="entry name" value="HEXAPEP_TRANSFERASES"/>
    <property type="match status" value="1"/>
</dbReference>
<gene>
    <name evidence="3" type="ORF">QE375_003526</name>
</gene>
<reference evidence="3 4" key="1">
    <citation type="submission" date="2023-08" db="EMBL/GenBank/DDBJ databases">
        <title>Functional and genomic diversity of the sorghum phyllosphere microbiome.</title>
        <authorList>
            <person name="Shade A."/>
        </authorList>
    </citation>
    <scope>NUCLEOTIDE SEQUENCE [LARGE SCALE GENOMIC DNA]</scope>
    <source>
        <strain evidence="3 4">SORGH_AS_0445</strain>
    </source>
</reference>
<organism evidence="3 4">
    <name type="scientific">Microbacterium foliorum</name>
    <dbReference type="NCBI Taxonomy" id="104336"/>
    <lineage>
        <taxon>Bacteria</taxon>
        <taxon>Bacillati</taxon>
        <taxon>Actinomycetota</taxon>
        <taxon>Actinomycetes</taxon>
        <taxon>Micrococcales</taxon>
        <taxon>Microbacteriaceae</taxon>
        <taxon>Microbacterium</taxon>
    </lineage>
</organism>
<proteinExistence type="predicted"/>